<dbReference type="InterPro" id="IPR012317">
    <property type="entry name" value="Poly(ADP-ribose)pol_cat_dom"/>
</dbReference>
<keyword evidence="2" id="KW-0808">Transferase</keyword>
<dbReference type="SUPFAM" id="SSF117839">
    <property type="entry name" value="WWE domain"/>
    <property type="match status" value="1"/>
</dbReference>
<dbReference type="InterPro" id="IPR002110">
    <property type="entry name" value="Ankyrin_rpt"/>
</dbReference>
<keyword evidence="6" id="KW-1185">Reference proteome</keyword>
<dbReference type="EC" id="2.4.2.-" evidence="2"/>
<dbReference type="GO" id="GO:0003950">
    <property type="term" value="F:NAD+ poly-ADP-ribosyltransferase activity"/>
    <property type="evidence" value="ECO:0007669"/>
    <property type="project" value="UniProtKB-UniRule"/>
</dbReference>
<proteinExistence type="predicted"/>
<feature type="domain" description="PARP catalytic" evidence="4">
    <location>
        <begin position="378"/>
        <end position="580"/>
    </location>
</feature>
<dbReference type="Gene3D" id="3.90.228.10">
    <property type="match status" value="1"/>
</dbReference>
<evidence type="ECO:0000256" key="2">
    <source>
        <dbReference type="RuleBase" id="RU362114"/>
    </source>
</evidence>
<dbReference type="EMBL" id="BFEA01000208">
    <property type="protein sequence ID" value="GBG74651.1"/>
    <property type="molecule type" value="Genomic_DNA"/>
</dbReference>
<dbReference type="Gene3D" id="1.25.40.20">
    <property type="entry name" value="Ankyrin repeat-containing domain"/>
    <property type="match status" value="1"/>
</dbReference>
<reference evidence="5 6" key="1">
    <citation type="journal article" date="2018" name="Cell">
        <title>The Chara Genome: Secondary Complexity and Implications for Plant Terrestrialization.</title>
        <authorList>
            <person name="Nishiyama T."/>
            <person name="Sakayama H."/>
            <person name="Vries J.D."/>
            <person name="Buschmann H."/>
            <person name="Saint-Marcoux D."/>
            <person name="Ullrich K.K."/>
            <person name="Haas F.B."/>
            <person name="Vanderstraeten L."/>
            <person name="Becker D."/>
            <person name="Lang D."/>
            <person name="Vosolsobe S."/>
            <person name="Rombauts S."/>
            <person name="Wilhelmsson P.K.I."/>
            <person name="Janitza P."/>
            <person name="Kern R."/>
            <person name="Heyl A."/>
            <person name="Rumpler F."/>
            <person name="Villalobos L.I.A.C."/>
            <person name="Clay J.M."/>
            <person name="Skokan R."/>
            <person name="Toyoda A."/>
            <person name="Suzuki Y."/>
            <person name="Kagoshima H."/>
            <person name="Schijlen E."/>
            <person name="Tajeshwar N."/>
            <person name="Catarino B."/>
            <person name="Hetherington A.J."/>
            <person name="Saltykova A."/>
            <person name="Bonnot C."/>
            <person name="Breuninger H."/>
            <person name="Symeonidi A."/>
            <person name="Radhakrishnan G.V."/>
            <person name="Van Nieuwerburgh F."/>
            <person name="Deforce D."/>
            <person name="Chang C."/>
            <person name="Karol K.G."/>
            <person name="Hedrich R."/>
            <person name="Ulvskov P."/>
            <person name="Glockner G."/>
            <person name="Delwiche C.F."/>
            <person name="Petrasek J."/>
            <person name="Van de Peer Y."/>
            <person name="Friml J."/>
            <person name="Beilby M."/>
            <person name="Dolan L."/>
            <person name="Kohara Y."/>
            <person name="Sugano S."/>
            <person name="Fujiyama A."/>
            <person name="Delaux P.-M."/>
            <person name="Quint M."/>
            <person name="TheiBen G."/>
            <person name="Hagemann M."/>
            <person name="Harholt J."/>
            <person name="Dunand C."/>
            <person name="Zachgo S."/>
            <person name="Langdale J."/>
            <person name="Maumus F."/>
            <person name="Straeten D.V.D."/>
            <person name="Gould S.B."/>
            <person name="Rensing S.A."/>
        </authorList>
    </citation>
    <scope>NUCLEOTIDE SEQUENCE [LARGE SCALE GENOMIC DNA]</scope>
    <source>
        <strain evidence="5 6">S276</strain>
    </source>
</reference>
<feature type="compositionally biased region" description="Low complexity" evidence="3">
    <location>
        <begin position="378"/>
        <end position="392"/>
    </location>
</feature>
<dbReference type="PROSITE" id="PS50297">
    <property type="entry name" value="ANK_REP_REGION"/>
    <property type="match status" value="2"/>
</dbReference>
<evidence type="ECO:0000256" key="1">
    <source>
        <dbReference type="PROSITE-ProRule" id="PRU00023"/>
    </source>
</evidence>
<dbReference type="SMART" id="SM00248">
    <property type="entry name" value="ANK"/>
    <property type="match status" value="3"/>
</dbReference>
<protein>
    <recommendedName>
        <fullName evidence="2">Poly [ADP-ribose] polymerase</fullName>
        <shortName evidence="2">PARP</shortName>
        <ecNumber evidence="2">2.4.2.-</ecNumber>
    </recommendedName>
</protein>
<feature type="compositionally biased region" description="Basic and acidic residues" evidence="3">
    <location>
        <begin position="631"/>
        <end position="640"/>
    </location>
</feature>
<dbReference type="Gramene" id="GBG74651">
    <property type="protein sequence ID" value="GBG74651"/>
    <property type="gene ID" value="CBR_g19059"/>
</dbReference>
<evidence type="ECO:0000313" key="6">
    <source>
        <dbReference type="Proteomes" id="UP000265515"/>
    </source>
</evidence>
<dbReference type="PANTHER" id="PTHR32263">
    <property type="entry name" value="INACTIVE POLY [ADP-RIBOSE] POLYMERASE SRO4-RELATED"/>
    <property type="match status" value="1"/>
</dbReference>
<keyword evidence="2" id="KW-0328">Glycosyltransferase</keyword>
<feature type="repeat" description="ANK" evidence="1">
    <location>
        <begin position="71"/>
        <end position="103"/>
    </location>
</feature>
<evidence type="ECO:0000313" key="5">
    <source>
        <dbReference type="EMBL" id="GBG74651.1"/>
    </source>
</evidence>
<comment type="caution">
    <text evidence="5">The sequence shown here is derived from an EMBL/GenBank/DDBJ whole genome shotgun (WGS) entry which is preliminary data.</text>
</comment>
<feature type="region of interest" description="Disordered" evidence="3">
    <location>
        <begin position="333"/>
        <end position="400"/>
    </location>
</feature>
<evidence type="ECO:0000256" key="3">
    <source>
        <dbReference type="SAM" id="MobiDB-lite"/>
    </source>
</evidence>
<dbReference type="Pfam" id="PF00644">
    <property type="entry name" value="PARP"/>
    <property type="match status" value="1"/>
</dbReference>
<dbReference type="PANTHER" id="PTHR32263:SF12">
    <property type="entry name" value="INACTIVE POLY [ADP-RIBOSE] POLYMERASE SRO4-RELATED"/>
    <property type="match status" value="1"/>
</dbReference>
<dbReference type="STRING" id="69332.A0A388KX83"/>
<dbReference type="InterPro" id="IPR037197">
    <property type="entry name" value="WWE_dom_sf"/>
</dbReference>
<dbReference type="PROSITE" id="PS51059">
    <property type="entry name" value="PARP_CATALYTIC"/>
    <property type="match status" value="1"/>
</dbReference>
<dbReference type="PROSITE" id="PS50088">
    <property type="entry name" value="ANK_REPEAT"/>
    <property type="match status" value="2"/>
</dbReference>
<dbReference type="InterPro" id="IPR044964">
    <property type="entry name" value="RCD1/SRO1-5"/>
</dbReference>
<feature type="compositionally biased region" description="Basic and acidic residues" evidence="3">
    <location>
        <begin position="655"/>
        <end position="664"/>
    </location>
</feature>
<dbReference type="Proteomes" id="UP000265515">
    <property type="component" value="Unassembled WGS sequence"/>
</dbReference>
<dbReference type="OrthoDB" id="6133115at2759"/>
<dbReference type="SUPFAM" id="SSF48403">
    <property type="entry name" value="Ankyrin repeat"/>
    <property type="match status" value="1"/>
</dbReference>
<name>A0A388KX83_CHABU</name>
<accession>A0A388KX83</accession>
<evidence type="ECO:0000259" key="4">
    <source>
        <dbReference type="PROSITE" id="PS51059"/>
    </source>
</evidence>
<keyword evidence="1" id="KW-0040">ANK repeat</keyword>
<feature type="region of interest" description="Disordered" evidence="3">
    <location>
        <begin position="567"/>
        <end position="682"/>
    </location>
</feature>
<sequence>MGVGPSVHELARKGNDWKLSKRLQSGADANKPSPRSPVHRRPLHVAVRAGRLTTVSVLLSHGARVDATDDTGDTALHYAARTGDVQMADLLLQHGADHTIRNQEGCMPIHIAISCQNEAMQERLRSHALEVPVEFRYYNRNCWFDFEPGAANVLGFELGEGVNFTTLVVDDSRYIIDFVQQVQINAASLYTRSIAWKAGPDGAWRYPPQPYQGMHIGAEDPRYIAHYGLTAEPRNVVETHFEARNAASESVLFADQRQSATVREWRASPSVDLDSFDRDCDSGELRYAMVVSDKTDPLVVRRFGAHPSMFSLVEDGDEYYEVAGRFLRGMDKCSSSSAMQTPVRSTPGRRTPGSRPLSFSATPGRRALSIEGTPGRMTPSTPGWTTPSTTPGRMTPSTPLGKHVTVTAVHRVTVPKPRVNAFELYKADRMEARGDANVRWAWHGAPLGSLEKIILTGFSLQNKARNGNFYGCGIYLAPEKYAYRSAEYSAPDHTGEKHMLLCKVVLGSMEMVPFESTQFEPSGPQFDTGVDNLRDPSSYIVWGMNMNTFILPQYVVSFRGVGNSSSGGTFDSCVRDGERPGPNPESPGGNPERGVRDAGEGVGNAPSGGTFDSCVGDGDCPGRNPEIPGRNPERGVRDAGEGVGNAPSGGAIDSCVRDGERPGHNTESPGRNPESPLRNPERGVRNPVEWAMVHLEAPSILGMLTNGTGGKEEFRDCTTNCA</sequence>
<dbReference type="InterPro" id="IPR036770">
    <property type="entry name" value="Ankyrin_rpt-contain_sf"/>
</dbReference>
<gene>
    <name evidence="5" type="ORF">CBR_g19059</name>
</gene>
<feature type="compositionally biased region" description="Polar residues" evidence="3">
    <location>
        <begin position="333"/>
        <end position="344"/>
    </location>
</feature>
<dbReference type="SUPFAM" id="SSF56399">
    <property type="entry name" value="ADP-ribosylation"/>
    <property type="match status" value="1"/>
</dbReference>
<feature type="repeat" description="ANK" evidence="1">
    <location>
        <begin position="38"/>
        <end position="70"/>
    </location>
</feature>
<organism evidence="5 6">
    <name type="scientific">Chara braunii</name>
    <name type="common">Braun's stonewort</name>
    <dbReference type="NCBI Taxonomy" id="69332"/>
    <lineage>
        <taxon>Eukaryota</taxon>
        <taxon>Viridiplantae</taxon>
        <taxon>Streptophyta</taxon>
        <taxon>Charophyceae</taxon>
        <taxon>Charales</taxon>
        <taxon>Characeae</taxon>
        <taxon>Chara</taxon>
    </lineage>
</organism>
<dbReference type="AlphaFoldDB" id="A0A388KX83"/>
<dbReference type="Pfam" id="PF12796">
    <property type="entry name" value="Ank_2"/>
    <property type="match status" value="1"/>
</dbReference>
<keyword evidence="2" id="KW-0520">NAD</keyword>